<dbReference type="EMBL" id="JACGCM010002757">
    <property type="protein sequence ID" value="KAF6136135.1"/>
    <property type="molecule type" value="Genomic_DNA"/>
</dbReference>
<dbReference type="AlphaFoldDB" id="A0A7J7L0I3"/>
<dbReference type="Proteomes" id="UP000541444">
    <property type="component" value="Unassembled WGS sequence"/>
</dbReference>
<dbReference type="OrthoDB" id="1939300at2759"/>
<dbReference type="PANTHER" id="PTHR31286">
    <property type="entry name" value="GLYCINE-RICH CELL WALL STRUCTURAL PROTEIN 1.8-LIKE"/>
    <property type="match status" value="1"/>
</dbReference>
<accession>A0A7J7L0I3</accession>
<proteinExistence type="predicted"/>
<evidence type="ECO:0000313" key="2">
    <source>
        <dbReference type="EMBL" id="KAF6136135.1"/>
    </source>
</evidence>
<dbReference type="InterPro" id="IPR040256">
    <property type="entry name" value="At4g02000-like"/>
</dbReference>
<keyword evidence="3" id="KW-1185">Reference proteome</keyword>
<gene>
    <name evidence="2" type="ORF">GIB67_030183</name>
</gene>
<sequence length="96" mass="10995">MGTVEIFSNQSQYFFRFSVDEDREMTLEQGPIYIASKIFFIRPWNPNTYAKINSISSVPIWVKFMDLPLQFWTDEGLSYAASAIGVPICADKATLE</sequence>
<comment type="caution">
    <text evidence="2">The sequence shown here is derived from an EMBL/GenBank/DDBJ whole genome shotgun (WGS) entry which is preliminary data.</text>
</comment>
<organism evidence="2 3">
    <name type="scientific">Kingdonia uniflora</name>
    <dbReference type="NCBI Taxonomy" id="39325"/>
    <lineage>
        <taxon>Eukaryota</taxon>
        <taxon>Viridiplantae</taxon>
        <taxon>Streptophyta</taxon>
        <taxon>Embryophyta</taxon>
        <taxon>Tracheophyta</taxon>
        <taxon>Spermatophyta</taxon>
        <taxon>Magnoliopsida</taxon>
        <taxon>Ranunculales</taxon>
        <taxon>Circaeasteraceae</taxon>
        <taxon>Kingdonia</taxon>
    </lineage>
</organism>
<reference evidence="2 3" key="1">
    <citation type="journal article" date="2020" name="IScience">
        <title>Genome Sequencing of the Endangered Kingdonia uniflora (Circaeasteraceae, Ranunculales) Reveals Potential Mechanisms of Evolutionary Specialization.</title>
        <authorList>
            <person name="Sun Y."/>
            <person name="Deng T."/>
            <person name="Zhang A."/>
            <person name="Moore M.J."/>
            <person name="Landis J.B."/>
            <person name="Lin N."/>
            <person name="Zhang H."/>
            <person name="Zhang X."/>
            <person name="Huang J."/>
            <person name="Zhang X."/>
            <person name="Sun H."/>
            <person name="Wang H."/>
        </authorList>
    </citation>
    <scope>NUCLEOTIDE SEQUENCE [LARGE SCALE GENOMIC DNA]</scope>
    <source>
        <strain evidence="2">TB1705</strain>
        <tissue evidence="2">Leaf</tissue>
    </source>
</reference>
<dbReference type="PANTHER" id="PTHR31286:SF165">
    <property type="entry name" value="DUF4283 DOMAIN-CONTAINING PROTEIN"/>
    <property type="match status" value="1"/>
</dbReference>
<evidence type="ECO:0000259" key="1">
    <source>
        <dbReference type="Pfam" id="PF14111"/>
    </source>
</evidence>
<dbReference type="Pfam" id="PF14111">
    <property type="entry name" value="DUF4283"/>
    <property type="match status" value="1"/>
</dbReference>
<protein>
    <recommendedName>
        <fullName evidence="1">DUF4283 domain-containing protein</fullName>
    </recommendedName>
</protein>
<dbReference type="InterPro" id="IPR025558">
    <property type="entry name" value="DUF4283"/>
</dbReference>
<evidence type="ECO:0000313" key="3">
    <source>
        <dbReference type="Proteomes" id="UP000541444"/>
    </source>
</evidence>
<feature type="domain" description="DUF4283" evidence="1">
    <location>
        <begin position="9"/>
        <end position="47"/>
    </location>
</feature>
<name>A0A7J7L0I3_9MAGN</name>